<dbReference type="EMBL" id="UOEJ01000016">
    <property type="protein sequence ID" value="VAV90978.1"/>
    <property type="molecule type" value="Genomic_DNA"/>
</dbReference>
<gene>
    <name evidence="1" type="ORF">MNBD_ALPHA01-1732</name>
</gene>
<organism evidence="1">
    <name type="scientific">hydrothermal vent metagenome</name>
    <dbReference type="NCBI Taxonomy" id="652676"/>
    <lineage>
        <taxon>unclassified sequences</taxon>
        <taxon>metagenomes</taxon>
        <taxon>ecological metagenomes</taxon>
    </lineage>
</organism>
<sequence>TPLARQGLSLEEATKLDPLKDLNEKWGNGFLKPDNFLATIYQTIVERNKK</sequence>
<name>A0A3B0RRN1_9ZZZZ</name>
<evidence type="ECO:0000313" key="1">
    <source>
        <dbReference type="EMBL" id="VAV90978.1"/>
    </source>
</evidence>
<proteinExistence type="predicted"/>
<reference evidence="1" key="1">
    <citation type="submission" date="2018-06" db="EMBL/GenBank/DDBJ databases">
        <authorList>
            <person name="Zhirakovskaya E."/>
        </authorList>
    </citation>
    <scope>NUCLEOTIDE SEQUENCE</scope>
</reference>
<dbReference type="AlphaFoldDB" id="A0A3B0RRN1"/>
<protein>
    <submittedName>
        <fullName evidence="1">Uncharacterized protein</fullName>
    </submittedName>
</protein>
<accession>A0A3B0RRN1</accession>
<feature type="non-terminal residue" evidence="1">
    <location>
        <position position="1"/>
    </location>
</feature>